<evidence type="ECO:0000313" key="2">
    <source>
        <dbReference type="EMBL" id="RPA81891.1"/>
    </source>
</evidence>
<keyword evidence="3" id="KW-1185">Reference proteome</keyword>
<protein>
    <submittedName>
        <fullName evidence="2">Uncharacterized protein</fullName>
    </submittedName>
</protein>
<accession>A0A3N4ICG1</accession>
<proteinExistence type="predicted"/>
<organism evidence="2 3">
    <name type="scientific">Ascobolus immersus RN42</name>
    <dbReference type="NCBI Taxonomy" id="1160509"/>
    <lineage>
        <taxon>Eukaryota</taxon>
        <taxon>Fungi</taxon>
        <taxon>Dikarya</taxon>
        <taxon>Ascomycota</taxon>
        <taxon>Pezizomycotina</taxon>
        <taxon>Pezizomycetes</taxon>
        <taxon>Pezizales</taxon>
        <taxon>Ascobolaceae</taxon>
        <taxon>Ascobolus</taxon>
    </lineage>
</organism>
<sequence length="165" mass="18833">MHHHFILIAALLFASTIFSATIPRPAIQIKPSYRHPTEGFKAVRSHPTATVLPHHSVVSRPASPSHPQALHKPSVIDRFVRPEPGEEIYQHEPLTYYAGLGLNFLSLGLVSPEMWETSWQLLETSEIPPDPHVHSDLKSPGWWEKHFWWLEYSPPPSPGYKEKDQ</sequence>
<gene>
    <name evidence="2" type="ORF">BJ508DRAFT_306263</name>
</gene>
<evidence type="ECO:0000256" key="1">
    <source>
        <dbReference type="SAM" id="SignalP"/>
    </source>
</evidence>
<dbReference type="AlphaFoldDB" id="A0A3N4ICG1"/>
<reference evidence="2 3" key="1">
    <citation type="journal article" date="2018" name="Nat. Ecol. Evol.">
        <title>Pezizomycetes genomes reveal the molecular basis of ectomycorrhizal truffle lifestyle.</title>
        <authorList>
            <person name="Murat C."/>
            <person name="Payen T."/>
            <person name="Noel B."/>
            <person name="Kuo A."/>
            <person name="Morin E."/>
            <person name="Chen J."/>
            <person name="Kohler A."/>
            <person name="Krizsan K."/>
            <person name="Balestrini R."/>
            <person name="Da Silva C."/>
            <person name="Montanini B."/>
            <person name="Hainaut M."/>
            <person name="Levati E."/>
            <person name="Barry K.W."/>
            <person name="Belfiori B."/>
            <person name="Cichocki N."/>
            <person name="Clum A."/>
            <person name="Dockter R.B."/>
            <person name="Fauchery L."/>
            <person name="Guy J."/>
            <person name="Iotti M."/>
            <person name="Le Tacon F."/>
            <person name="Lindquist E.A."/>
            <person name="Lipzen A."/>
            <person name="Malagnac F."/>
            <person name="Mello A."/>
            <person name="Molinier V."/>
            <person name="Miyauchi S."/>
            <person name="Poulain J."/>
            <person name="Riccioni C."/>
            <person name="Rubini A."/>
            <person name="Sitrit Y."/>
            <person name="Splivallo R."/>
            <person name="Traeger S."/>
            <person name="Wang M."/>
            <person name="Zifcakova L."/>
            <person name="Wipf D."/>
            <person name="Zambonelli A."/>
            <person name="Paolocci F."/>
            <person name="Nowrousian M."/>
            <person name="Ottonello S."/>
            <person name="Baldrian P."/>
            <person name="Spatafora J.W."/>
            <person name="Henrissat B."/>
            <person name="Nagy L.G."/>
            <person name="Aury J.M."/>
            <person name="Wincker P."/>
            <person name="Grigoriev I.V."/>
            <person name="Bonfante P."/>
            <person name="Martin F.M."/>
        </authorList>
    </citation>
    <scope>NUCLEOTIDE SEQUENCE [LARGE SCALE GENOMIC DNA]</scope>
    <source>
        <strain evidence="2 3">RN42</strain>
    </source>
</reference>
<dbReference type="EMBL" id="ML119676">
    <property type="protein sequence ID" value="RPA81891.1"/>
    <property type="molecule type" value="Genomic_DNA"/>
</dbReference>
<feature type="chain" id="PRO_5018039588" evidence="1">
    <location>
        <begin position="20"/>
        <end position="165"/>
    </location>
</feature>
<name>A0A3N4ICG1_ASCIM</name>
<dbReference type="Proteomes" id="UP000275078">
    <property type="component" value="Unassembled WGS sequence"/>
</dbReference>
<evidence type="ECO:0000313" key="3">
    <source>
        <dbReference type="Proteomes" id="UP000275078"/>
    </source>
</evidence>
<feature type="signal peptide" evidence="1">
    <location>
        <begin position="1"/>
        <end position="19"/>
    </location>
</feature>
<keyword evidence="1" id="KW-0732">Signal</keyword>